<reference evidence="1" key="1">
    <citation type="submission" date="2021-02" db="EMBL/GenBank/DDBJ databases">
        <title>First Annotated Genome of the Yellow-green Alga Tribonema minus.</title>
        <authorList>
            <person name="Mahan K.M."/>
        </authorList>
    </citation>
    <scope>NUCLEOTIDE SEQUENCE</scope>
    <source>
        <strain evidence="1">UTEX B ZZ1240</strain>
    </source>
</reference>
<protein>
    <submittedName>
        <fullName evidence="1">Uncharacterized protein</fullName>
    </submittedName>
</protein>
<dbReference type="PANTHER" id="PTHR34615:SF1">
    <property type="entry name" value="PX DOMAIN-CONTAINING PROTEIN"/>
    <property type="match status" value="1"/>
</dbReference>
<dbReference type="EMBL" id="JAFCMP010000087">
    <property type="protein sequence ID" value="KAG5187605.1"/>
    <property type="molecule type" value="Genomic_DNA"/>
</dbReference>
<proteinExistence type="predicted"/>
<dbReference type="OrthoDB" id="128220at2759"/>
<evidence type="ECO:0000313" key="2">
    <source>
        <dbReference type="Proteomes" id="UP000664859"/>
    </source>
</evidence>
<evidence type="ECO:0000313" key="1">
    <source>
        <dbReference type="EMBL" id="KAG5187605.1"/>
    </source>
</evidence>
<name>A0A835Z5Y2_9STRA</name>
<dbReference type="Proteomes" id="UP000664859">
    <property type="component" value="Unassembled WGS sequence"/>
</dbReference>
<keyword evidence="2" id="KW-1185">Reference proteome</keyword>
<accession>A0A835Z5Y2</accession>
<comment type="caution">
    <text evidence="1">The sequence shown here is derived from an EMBL/GenBank/DDBJ whole genome shotgun (WGS) entry which is preliminary data.</text>
</comment>
<dbReference type="PANTHER" id="PTHR34615">
    <property type="entry name" value="PX DOMAIN-CONTAINING PROTEIN"/>
    <property type="match status" value="1"/>
</dbReference>
<organism evidence="1 2">
    <name type="scientific">Tribonema minus</name>
    <dbReference type="NCBI Taxonomy" id="303371"/>
    <lineage>
        <taxon>Eukaryota</taxon>
        <taxon>Sar</taxon>
        <taxon>Stramenopiles</taxon>
        <taxon>Ochrophyta</taxon>
        <taxon>PX clade</taxon>
        <taxon>Xanthophyceae</taxon>
        <taxon>Tribonematales</taxon>
        <taxon>Tribonemataceae</taxon>
        <taxon>Tribonema</taxon>
    </lineage>
</organism>
<dbReference type="AlphaFoldDB" id="A0A835Z5Y2"/>
<sequence>MTTNYRAAAACATERCAEGLYLRWSLALRVTSRSPPVLLAADVAEHQRERPGERYYMQDYRRDFQVRPLALAAIGLLAMRSKLYHALPLYLAPRVHYSRTLADLDDTQCYNWLRLRRPDFARLKKALRLPEDFIVTENRSVYPTDEALMIFLSRLTTPSRLTDLIEFWGRDHTQISRVVKWMVAYIFEKFGPVLRVSLKVWVDDFPRYAAKIATKCQNLDDAMIRIS</sequence>
<gene>
    <name evidence="1" type="ORF">JKP88DRAFT_253976</name>
</gene>